<evidence type="ECO:0000256" key="2">
    <source>
        <dbReference type="ARBA" id="ARBA00022801"/>
    </source>
</evidence>
<organism evidence="4 5">
    <name type="scientific">Nocardia wallacei</name>
    <dbReference type="NCBI Taxonomy" id="480035"/>
    <lineage>
        <taxon>Bacteria</taxon>
        <taxon>Bacillati</taxon>
        <taxon>Actinomycetota</taxon>
        <taxon>Actinomycetes</taxon>
        <taxon>Mycobacteriales</taxon>
        <taxon>Nocardiaceae</taxon>
        <taxon>Nocardia</taxon>
    </lineage>
</organism>
<dbReference type="Pfam" id="PF13023">
    <property type="entry name" value="HD_3"/>
    <property type="match status" value="1"/>
</dbReference>
<feature type="domain" description="HD" evidence="3">
    <location>
        <begin position="23"/>
        <end position="174"/>
    </location>
</feature>
<dbReference type="RefSeq" id="WP_187689636.1">
    <property type="nucleotide sequence ID" value="NZ_AP023397.1"/>
</dbReference>
<keyword evidence="2" id="KW-0378">Hydrolase</keyword>
<gene>
    <name evidence="4" type="ORF">NWFMUON74_72010</name>
</gene>
<dbReference type="GO" id="GO:0002953">
    <property type="term" value="F:5'-deoxynucleotidase activity"/>
    <property type="evidence" value="ECO:0007669"/>
    <property type="project" value="InterPro"/>
</dbReference>
<evidence type="ECO:0000256" key="1">
    <source>
        <dbReference type="ARBA" id="ARBA00022723"/>
    </source>
</evidence>
<dbReference type="Proteomes" id="UP000516173">
    <property type="component" value="Plasmid pFMUON74"/>
</dbReference>
<dbReference type="PANTHER" id="PTHR11845:SF13">
    <property type="entry name" value="5'-DEOXYNUCLEOTIDASE HDDC2"/>
    <property type="match status" value="1"/>
</dbReference>
<dbReference type="AlphaFoldDB" id="A0A7G1KZI7"/>
<sequence length="195" mass="21288">MDANQQLDNDTAREIAAFAFELGVLKRETRKGWLDACVPNPESVAEHTCRTAQLAALIAAYEGGDPARAAHLALWHDSQETRLRDLNQVAKPFLGDPDHEAVTGTQTSGLPDLLQVLVRDTVAEFEAQATVEAVCARDADRLECLIQALEYQAAGNTLMSEWITGSKDRLKTTTANVIAEAAMTTPVLKWRTTRG</sequence>
<name>A0A7G1KZI7_9NOCA</name>
<evidence type="ECO:0000313" key="4">
    <source>
        <dbReference type="EMBL" id="BCK59429.1"/>
    </source>
</evidence>
<protein>
    <submittedName>
        <fullName evidence="4">Haloacid dehalogenase</fullName>
    </submittedName>
</protein>
<accession>A0A7G1KZI7</accession>
<dbReference type="GO" id="GO:0005737">
    <property type="term" value="C:cytoplasm"/>
    <property type="evidence" value="ECO:0007669"/>
    <property type="project" value="TreeGrafter"/>
</dbReference>
<reference evidence="4 5" key="1">
    <citation type="submission" date="2020-08" db="EMBL/GenBank/DDBJ databases">
        <title>Genome Sequencing of Nocardia wallacei strain FMUON74 and assembly.</title>
        <authorList>
            <person name="Toyokawa M."/>
            <person name="Uesaka K."/>
        </authorList>
    </citation>
    <scope>NUCLEOTIDE SEQUENCE [LARGE SCALE GENOMIC DNA]</scope>
    <source>
        <strain evidence="4 5">FMUON74</strain>
        <plasmid evidence="4 5">pFMUON74</plasmid>
    </source>
</reference>
<dbReference type="Gene3D" id="1.10.3210.10">
    <property type="entry name" value="Hypothetical protein af1432"/>
    <property type="match status" value="1"/>
</dbReference>
<dbReference type="KEGG" id="nwl:NWFMUON74_72010"/>
<dbReference type="SUPFAM" id="SSF109604">
    <property type="entry name" value="HD-domain/PDEase-like"/>
    <property type="match status" value="1"/>
</dbReference>
<dbReference type="InterPro" id="IPR006674">
    <property type="entry name" value="HD_domain"/>
</dbReference>
<dbReference type="GeneID" id="80351567"/>
<proteinExistence type="predicted"/>
<keyword evidence="5" id="KW-1185">Reference proteome</keyword>
<keyword evidence="1" id="KW-0479">Metal-binding</keyword>
<dbReference type="InterPro" id="IPR039356">
    <property type="entry name" value="YfbR/HDDC2"/>
</dbReference>
<geneLocation type="plasmid" evidence="4 5">
    <name>pFMUON74</name>
</geneLocation>
<evidence type="ECO:0000313" key="5">
    <source>
        <dbReference type="Proteomes" id="UP000516173"/>
    </source>
</evidence>
<evidence type="ECO:0000259" key="3">
    <source>
        <dbReference type="Pfam" id="PF13023"/>
    </source>
</evidence>
<dbReference type="PANTHER" id="PTHR11845">
    <property type="entry name" value="5'-DEOXYNUCLEOTIDASE HDDC2"/>
    <property type="match status" value="1"/>
</dbReference>
<dbReference type="EMBL" id="AP023397">
    <property type="protein sequence ID" value="BCK59429.1"/>
    <property type="molecule type" value="Genomic_DNA"/>
</dbReference>
<dbReference type="GO" id="GO:0046872">
    <property type="term" value="F:metal ion binding"/>
    <property type="evidence" value="ECO:0007669"/>
    <property type="project" value="UniProtKB-KW"/>
</dbReference>
<keyword evidence="4" id="KW-0614">Plasmid</keyword>